<dbReference type="AlphaFoldDB" id="A0A699TBA2"/>
<proteinExistence type="predicted"/>
<dbReference type="EMBL" id="BKCJ011223575">
    <property type="protein sequence ID" value="GFD06246.1"/>
    <property type="molecule type" value="Genomic_DNA"/>
</dbReference>
<name>A0A699TBA2_TANCI</name>
<evidence type="ECO:0000256" key="1">
    <source>
        <dbReference type="SAM" id="MobiDB-lite"/>
    </source>
</evidence>
<organism evidence="2">
    <name type="scientific">Tanacetum cinerariifolium</name>
    <name type="common">Dalmatian daisy</name>
    <name type="synonym">Chrysanthemum cinerariifolium</name>
    <dbReference type="NCBI Taxonomy" id="118510"/>
    <lineage>
        <taxon>Eukaryota</taxon>
        <taxon>Viridiplantae</taxon>
        <taxon>Streptophyta</taxon>
        <taxon>Embryophyta</taxon>
        <taxon>Tracheophyta</taxon>
        <taxon>Spermatophyta</taxon>
        <taxon>Magnoliopsida</taxon>
        <taxon>eudicotyledons</taxon>
        <taxon>Gunneridae</taxon>
        <taxon>Pentapetalae</taxon>
        <taxon>asterids</taxon>
        <taxon>campanulids</taxon>
        <taxon>Asterales</taxon>
        <taxon>Asteraceae</taxon>
        <taxon>Asteroideae</taxon>
        <taxon>Anthemideae</taxon>
        <taxon>Anthemidinae</taxon>
        <taxon>Tanacetum</taxon>
    </lineage>
</organism>
<feature type="non-terminal residue" evidence="2">
    <location>
        <position position="148"/>
    </location>
</feature>
<accession>A0A699TBA2</accession>
<comment type="caution">
    <text evidence="2">The sequence shown here is derived from an EMBL/GenBank/DDBJ whole genome shotgun (WGS) entry which is preliminary data.</text>
</comment>
<feature type="region of interest" description="Disordered" evidence="1">
    <location>
        <begin position="38"/>
        <end position="62"/>
    </location>
</feature>
<sequence>MIGGVRVGKGTALAANEVVEYENDRVLSAKRKAQAAKDRVVEKRATTEGASHRLKKKKTAPLSIALSDSEADGSNRSGFGTYHFASPLNTIIPNEFELTTEGDDLILESANRVEEDTSHNLDNMKDTTEVNSSLSEHSPRSQHSNPSD</sequence>
<reference evidence="2" key="1">
    <citation type="journal article" date="2019" name="Sci. Rep.">
        <title>Draft genome of Tanacetum cinerariifolium, the natural source of mosquito coil.</title>
        <authorList>
            <person name="Yamashiro T."/>
            <person name="Shiraishi A."/>
            <person name="Satake H."/>
            <person name="Nakayama K."/>
        </authorList>
    </citation>
    <scope>NUCLEOTIDE SEQUENCE</scope>
</reference>
<feature type="compositionally biased region" description="Polar residues" evidence="1">
    <location>
        <begin position="129"/>
        <end position="148"/>
    </location>
</feature>
<feature type="region of interest" description="Disordered" evidence="1">
    <location>
        <begin position="107"/>
        <end position="148"/>
    </location>
</feature>
<protein>
    <submittedName>
        <fullName evidence="2">Uncharacterized protein</fullName>
    </submittedName>
</protein>
<evidence type="ECO:0000313" key="2">
    <source>
        <dbReference type="EMBL" id="GFD06246.1"/>
    </source>
</evidence>
<gene>
    <name evidence="2" type="ORF">Tci_878215</name>
</gene>
<feature type="compositionally biased region" description="Basic and acidic residues" evidence="1">
    <location>
        <begin position="111"/>
        <end position="128"/>
    </location>
</feature>